<dbReference type="Gene3D" id="3.90.1570.10">
    <property type="entry name" value="tt1808, chain A"/>
    <property type="match status" value="1"/>
</dbReference>
<feature type="region of interest" description="Disordered" evidence="2">
    <location>
        <begin position="1"/>
        <end position="22"/>
    </location>
</feature>
<dbReference type="PANTHER" id="PTHR33352:SF2">
    <property type="entry name" value="SLL0995 PROTEIN"/>
    <property type="match status" value="1"/>
</dbReference>
<reference evidence="4 5" key="1">
    <citation type="submission" date="2007-08" db="EMBL/GenBank/DDBJ databases">
        <title>Complete sequence of Roseiflexus castenholzii DSM 13941.</title>
        <authorList>
            <consortium name="US DOE Joint Genome Institute"/>
            <person name="Copeland A."/>
            <person name="Lucas S."/>
            <person name="Lapidus A."/>
            <person name="Barry K."/>
            <person name="Glavina del Rio T."/>
            <person name="Dalin E."/>
            <person name="Tice H."/>
            <person name="Pitluck S."/>
            <person name="Thompson L.S."/>
            <person name="Brettin T."/>
            <person name="Bruce D."/>
            <person name="Detter J.C."/>
            <person name="Han C."/>
            <person name="Tapia R."/>
            <person name="Schmutz J."/>
            <person name="Larimer F."/>
            <person name="Land M."/>
            <person name="Hauser L."/>
            <person name="Kyrpides N."/>
            <person name="Mikhailova N."/>
            <person name="Bryant D.A."/>
            <person name="Hanada S."/>
            <person name="Tsukatani Y."/>
            <person name="Richardson P."/>
        </authorList>
    </citation>
    <scope>NUCLEOTIDE SEQUENCE [LARGE SCALE GENOMIC DNA]</scope>
    <source>
        <strain evidence="5">DSM 13941 / HLO8</strain>
    </source>
</reference>
<proteinExistence type="predicted"/>
<dbReference type="RefSeq" id="WP_012119208.1">
    <property type="nucleotide sequence ID" value="NC_009767.1"/>
</dbReference>
<dbReference type="SUPFAM" id="SSF52980">
    <property type="entry name" value="Restriction endonuclease-like"/>
    <property type="match status" value="1"/>
</dbReference>
<dbReference type="HOGENOM" id="CLU_057323_0_0_0"/>
<evidence type="ECO:0000259" key="3">
    <source>
        <dbReference type="Pfam" id="PF05685"/>
    </source>
</evidence>
<accession>A7NH30</accession>
<dbReference type="EMBL" id="CP000804">
    <property type="protein sequence ID" value="ABU56777.1"/>
    <property type="molecule type" value="Genomic_DNA"/>
</dbReference>
<evidence type="ECO:0000256" key="2">
    <source>
        <dbReference type="SAM" id="MobiDB-lite"/>
    </source>
</evidence>
<gene>
    <name evidence="4" type="ordered locus">Rcas_0652</name>
</gene>
<keyword evidence="5" id="KW-1185">Reference proteome</keyword>
<dbReference type="InterPro" id="IPR012296">
    <property type="entry name" value="Nuclease_put_TT1808"/>
</dbReference>
<keyword evidence="1" id="KW-0175">Coiled coil</keyword>
<dbReference type="AlphaFoldDB" id="A7NH30"/>
<evidence type="ECO:0000313" key="4">
    <source>
        <dbReference type="EMBL" id="ABU56777.1"/>
    </source>
</evidence>
<dbReference type="InterPro" id="IPR011335">
    <property type="entry name" value="Restrct_endonuc-II-like"/>
</dbReference>
<dbReference type="OrthoDB" id="557157at2"/>
<feature type="coiled-coil region" evidence="1">
    <location>
        <begin position="236"/>
        <end position="274"/>
    </location>
</feature>
<dbReference type="InterPro" id="IPR008538">
    <property type="entry name" value="Uma2"/>
</dbReference>
<dbReference type="Proteomes" id="UP000000263">
    <property type="component" value="Chromosome"/>
</dbReference>
<dbReference type="PANTHER" id="PTHR33352">
    <property type="entry name" value="SLR1095 PROTEIN"/>
    <property type="match status" value="1"/>
</dbReference>
<evidence type="ECO:0000256" key="1">
    <source>
        <dbReference type="SAM" id="Coils"/>
    </source>
</evidence>
<dbReference type="eggNOG" id="COG4636">
    <property type="taxonomic scope" value="Bacteria"/>
</dbReference>
<feature type="coiled-coil region" evidence="1">
    <location>
        <begin position="304"/>
        <end position="332"/>
    </location>
</feature>
<name>A7NH30_ROSCS</name>
<feature type="domain" description="Putative restriction endonuclease" evidence="3">
    <location>
        <begin position="63"/>
        <end position="202"/>
    </location>
</feature>
<dbReference type="STRING" id="383372.Rcas_0652"/>
<dbReference type="CDD" id="cd06260">
    <property type="entry name" value="DUF820-like"/>
    <property type="match status" value="1"/>
</dbReference>
<feature type="compositionally biased region" description="Pro residues" evidence="2">
    <location>
        <begin position="7"/>
        <end position="18"/>
    </location>
</feature>
<dbReference type="Pfam" id="PF05685">
    <property type="entry name" value="Uma2"/>
    <property type="match status" value="1"/>
</dbReference>
<evidence type="ECO:0000313" key="5">
    <source>
        <dbReference type="Proteomes" id="UP000000263"/>
    </source>
</evidence>
<sequence>MTHPTIHPHPAPETPPTDDPFRYGWRYVPRPTADDPHHFDQVPLTLEDVLHPQEGDQVLCNYDHQRRVHYLTDVFLARTADRPDAVVLSDVRIAWDVPELKAHGPDIMVIFGVRRIRNWSTFDVAQEGVRPTLIVEVTSPETRTLDLNEKVAHYAMAGVPWYVIVDAVEQRGKSLLRVLGYEITNGAYRSLIPNAQGWVWLAPLRVWIGVEDNELYCYDEQERRMGDYATLTTIVIETEEKMAEVLARAKAEARARMEAEAQAYAEAAARAAAEEQARREAAARAAEAAARAAAEEQARREAAARAAEAAARAAAEERLRALEEELRRLRGEG</sequence>
<organism evidence="4 5">
    <name type="scientific">Roseiflexus castenholzii (strain DSM 13941 / HLO8)</name>
    <dbReference type="NCBI Taxonomy" id="383372"/>
    <lineage>
        <taxon>Bacteria</taxon>
        <taxon>Bacillati</taxon>
        <taxon>Chloroflexota</taxon>
        <taxon>Chloroflexia</taxon>
        <taxon>Chloroflexales</taxon>
        <taxon>Roseiflexineae</taxon>
        <taxon>Roseiflexaceae</taxon>
        <taxon>Roseiflexus</taxon>
    </lineage>
</organism>
<dbReference type="KEGG" id="rca:Rcas_0652"/>
<protein>
    <recommendedName>
        <fullName evidence="3">Putative restriction endonuclease domain-containing protein</fullName>
    </recommendedName>
</protein>